<dbReference type="Proteomes" id="UP000050471">
    <property type="component" value="Unassembled WGS sequence"/>
</dbReference>
<keyword evidence="2" id="KW-1185">Reference proteome</keyword>
<dbReference type="AlphaFoldDB" id="A0A0P7KK71"/>
<dbReference type="EMBL" id="LKBA01000004">
    <property type="protein sequence ID" value="KPN64250.1"/>
    <property type="molecule type" value="Genomic_DNA"/>
</dbReference>
<accession>A0A0P7KK71</accession>
<dbReference type="STRING" id="154981.AKJ29_16580"/>
<protein>
    <recommendedName>
        <fullName evidence="3">Bacteriophage T7 Gp17 C-terminal domain-containing protein</fullName>
    </recommendedName>
</protein>
<evidence type="ECO:0008006" key="3">
    <source>
        <dbReference type="Google" id="ProtNLM"/>
    </source>
</evidence>
<proteinExistence type="predicted"/>
<sequence length="351" mass="37719">MPENFELLPETVDETWPGIPMIMDGWPQSGGLWDPTTKQGLWNLHALYLLARTNYLKQRVESVEANIANLDITGDIDTRINQLIDGAPAALDTLNELAVAIGDNDNELAALVAQIAGKLGVTETAANADKLSGQHGSYYRDASNLNAGTVPDARLPARLGPYAQLITDWDDISECGGFKGYNAANSPGTDWWLGTAVAHDDKWITVTAHQFTGDSSADTKAMRREKNGGVWGAWYPLVTSEAEVTALTAPHGQLMAWARWNGMNGVTINASSNVSSIVRVAAGIYDVRFATELPNSNYMALAGARHDNDSNSTACFAAARLFTTSSFRVIVTNDRDGSKEDAGVINIGVFG</sequence>
<evidence type="ECO:0000313" key="1">
    <source>
        <dbReference type="EMBL" id="KPN64250.1"/>
    </source>
</evidence>
<dbReference type="OrthoDB" id="9810174at2"/>
<gene>
    <name evidence="1" type="ORF">AKJ29_16580</name>
</gene>
<comment type="caution">
    <text evidence="1">The sequence shown here is derived from an EMBL/GenBank/DDBJ whole genome shotgun (WGS) entry which is preliminary data.</text>
</comment>
<evidence type="ECO:0000313" key="2">
    <source>
        <dbReference type="Proteomes" id="UP000050471"/>
    </source>
</evidence>
<organism evidence="1 2">
    <name type="scientific">Aliiroseovarius crassostreae</name>
    <dbReference type="NCBI Taxonomy" id="154981"/>
    <lineage>
        <taxon>Bacteria</taxon>
        <taxon>Pseudomonadati</taxon>
        <taxon>Pseudomonadota</taxon>
        <taxon>Alphaproteobacteria</taxon>
        <taxon>Rhodobacterales</taxon>
        <taxon>Paracoccaceae</taxon>
        <taxon>Aliiroseovarius</taxon>
    </lineage>
</organism>
<name>A0A0P7KK71_9RHOB</name>
<reference evidence="1 2" key="1">
    <citation type="submission" date="2015-09" db="EMBL/GenBank/DDBJ databases">
        <title>Draft genome sequence of Aliiroseovarius crassostreae CV919-312TSm, the causative agent of Roseovarius Oyster Disease (formerly Juvenile Oyster Disease).</title>
        <authorList>
            <person name="Kessner L."/>
            <person name="Spinard E."/>
            <person name="Nelson D."/>
        </authorList>
    </citation>
    <scope>NUCLEOTIDE SEQUENCE [LARGE SCALE GENOMIC DNA]</scope>
    <source>
        <strain evidence="1 2">CV919-312</strain>
    </source>
</reference>
<dbReference type="RefSeq" id="WP_055188311.1">
    <property type="nucleotide sequence ID" value="NZ_FPBS01000001.1"/>
</dbReference>